<keyword evidence="2" id="KW-1003">Cell membrane</keyword>
<gene>
    <name evidence="7" type="ORF">EDD76_11693</name>
</gene>
<dbReference type="EMBL" id="SLUO01000016">
    <property type="protein sequence ID" value="TCL55253.1"/>
    <property type="molecule type" value="Genomic_DNA"/>
</dbReference>
<dbReference type="PANTHER" id="PTHR34857">
    <property type="entry name" value="SLL0384 PROTEIN"/>
    <property type="match status" value="1"/>
</dbReference>
<dbReference type="Pfam" id="PF02361">
    <property type="entry name" value="CbiQ"/>
    <property type="match status" value="1"/>
</dbReference>
<evidence type="ECO:0000313" key="7">
    <source>
        <dbReference type="EMBL" id="TCL55253.1"/>
    </source>
</evidence>
<comment type="caution">
    <text evidence="7">The sequence shown here is derived from an EMBL/GenBank/DDBJ whole genome shotgun (WGS) entry which is preliminary data.</text>
</comment>
<dbReference type="AlphaFoldDB" id="A0A4R1QQS4"/>
<evidence type="ECO:0000256" key="3">
    <source>
        <dbReference type="ARBA" id="ARBA00022692"/>
    </source>
</evidence>
<keyword evidence="5 6" id="KW-0472">Membrane</keyword>
<protein>
    <submittedName>
        <fullName evidence="7">Energy-coupling factor transport system permease protein</fullName>
    </submittedName>
</protein>
<evidence type="ECO:0000256" key="6">
    <source>
        <dbReference type="SAM" id="Phobius"/>
    </source>
</evidence>
<proteinExistence type="predicted"/>
<dbReference type="STRING" id="1469948.GCA_000732725_03448"/>
<dbReference type="PANTHER" id="PTHR34857:SF2">
    <property type="entry name" value="SLL0384 PROTEIN"/>
    <property type="match status" value="1"/>
</dbReference>
<evidence type="ECO:0000256" key="1">
    <source>
        <dbReference type="ARBA" id="ARBA00004141"/>
    </source>
</evidence>
<keyword evidence="3 6" id="KW-0812">Transmembrane</keyword>
<sequence length="242" mass="27218">MNFLKVKVDKKRQGFIKLDPRTLFLLILFSNIAIFISSSIYSEFILMASILLLCACCGILGFSLKMGATYFIFVLLDILISRYFGDSWMIYVAVGIRFIRKVIPAGTLGAALIQTVRVSEIMVSFSKLLVPRTITIPLTVLLRYFPSIGEDRRAIKKAMAMRGLRGGFFMHPVRTIECFYVPMMMSASRRADELSCAAITRGIENPKKRTTLTEVRFRTADYTCMLCAAAVTVLCIRGGSIW</sequence>
<reference evidence="7 8" key="1">
    <citation type="submission" date="2019-03" db="EMBL/GenBank/DDBJ databases">
        <title>Genomic Encyclopedia of Type Strains, Phase IV (KMG-IV): sequencing the most valuable type-strain genomes for metagenomic binning, comparative biology and taxonomic classification.</title>
        <authorList>
            <person name="Goeker M."/>
        </authorList>
    </citation>
    <scope>NUCLEOTIDE SEQUENCE [LARGE SCALE GENOMIC DNA]</scope>
    <source>
        <strain evidence="7 8">DSM 100556</strain>
    </source>
</reference>
<dbReference type="RefSeq" id="WP_051869757.1">
    <property type="nucleotide sequence ID" value="NZ_JPNB01000002.1"/>
</dbReference>
<comment type="subcellular location">
    <subcellularLocation>
        <location evidence="1">Membrane</location>
        <topology evidence="1">Multi-pass membrane protein</topology>
    </subcellularLocation>
</comment>
<dbReference type="GO" id="GO:0005886">
    <property type="term" value="C:plasma membrane"/>
    <property type="evidence" value="ECO:0007669"/>
    <property type="project" value="UniProtKB-ARBA"/>
</dbReference>
<dbReference type="InterPro" id="IPR003339">
    <property type="entry name" value="ABC/ECF_trnsptr_transmembrane"/>
</dbReference>
<evidence type="ECO:0000256" key="5">
    <source>
        <dbReference type="ARBA" id="ARBA00023136"/>
    </source>
</evidence>
<evidence type="ECO:0000256" key="4">
    <source>
        <dbReference type="ARBA" id="ARBA00022989"/>
    </source>
</evidence>
<dbReference type="OrthoDB" id="3730291at2"/>
<accession>A0A4R1QQS4</accession>
<keyword evidence="8" id="KW-1185">Reference proteome</keyword>
<evidence type="ECO:0000313" key="8">
    <source>
        <dbReference type="Proteomes" id="UP000295718"/>
    </source>
</evidence>
<dbReference type="CDD" id="cd16914">
    <property type="entry name" value="EcfT"/>
    <property type="match status" value="1"/>
</dbReference>
<feature type="transmembrane region" description="Helical" evidence="6">
    <location>
        <begin position="21"/>
        <end position="41"/>
    </location>
</feature>
<feature type="transmembrane region" description="Helical" evidence="6">
    <location>
        <begin position="47"/>
        <end position="76"/>
    </location>
</feature>
<organism evidence="7 8">
    <name type="scientific">Kineothrix alysoides</name>
    <dbReference type="NCBI Taxonomy" id="1469948"/>
    <lineage>
        <taxon>Bacteria</taxon>
        <taxon>Bacillati</taxon>
        <taxon>Bacillota</taxon>
        <taxon>Clostridia</taxon>
        <taxon>Lachnospirales</taxon>
        <taxon>Lachnospiraceae</taxon>
        <taxon>Kineothrix</taxon>
    </lineage>
</organism>
<dbReference type="Proteomes" id="UP000295718">
    <property type="component" value="Unassembled WGS sequence"/>
</dbReference>
<name>A0A4R1QQS4_9FIRM</name>
<keyword evidence="4 6" id="KW-1133">Transmembrane helix</keyword>
<dbReference type="InterPro" id="IPR051611">
    <property type="entry name" value="ECF_transporter_component"/>
</dbReference>
<evidence type="ECO:0000256" key="2">
    <source>
        <dbReference type="ARBA" id="ARBA00022475"/>
    </source>
</evidence>